<dbReference type="InterPro" id="IPR036894">
    <property type="entry name" value="YbaB-like_sf"/>
</dbReference>
<proteinExistence type="predicted"/>
<dbReference type="Pfam" id="PF02575">
    <property type="entry name" value="YbaB_DNA_bd"/>
    <property type="match status" value="1"/>
</dbReference>
<evidence type="ECO:0000313" key="2">
    <source>
        <dbReference type="EMBL" id="MFC3510825.1"/>
    </source>
</evidence>
<dbReference type="RefSeq" id="WP_377868470.1">
    <property type="nucleotide sequence ID" value="NZ_JBHMAY010000007.1"/>
</dbReference>
<name>A0ABV7QBX2_9PSEU</name>
<sequence>MTSAGGLGDLIRDPDDAIRRMDEWAAGFARKAERYAAAQQETEQLRLTATSPDGTVKVTVGADGVVSDLVFSSRTRTIPPEELSRMVLETMRKAQSGITDRVAEVMGRSLGDEDPDTRAVMLDSLRNRFPDPDPEPDEQQDSAEEQPEPPAKTPPPPAGGAPRPPATPPAPGGPASPPQGRRPGGIDPDEQDNNPW</sequence>
<accession>A0ABV7QBX2</accession>
<keyword evidence="3" id="KW-1185">Reference proteome</keyword>
<evidence type="ECO:0000256" key="1">
    <source>
        <dbReference type="SAM" id="MobiDB-lite"/>
    </source>
</evidence>
<feature type="region of interest" description="Disordered" evidence="1">
    <location>
        <begin position="123"/>
        <end position="196"/>
    </location>
</feature>
<dbReference type="SUPFAM" id="SSF82607">
    <property type="entry name" value="YbaB-like"/>
    <property type="match status" value="1"/>
</dbReference>
<dbReference type="EMBL" id="JBHRWI010000015">
    <property type="protein sequence ID" value="MFC3510825.1"/>
    <property type="molecule type" value="Genomic_DNA"/>
</dbReference>
<feature type="compositionally biased region" description="Acidic residues" evidence="1">
    <location>
        <begin position="132"/>
        <end position="147"/>
    </location>
</feature>
<dbReference type="Proteomes" id="UP001595764">
    <property type="component" value="Unassembled WGS sequence"/>
</dbReference>
<evidence type="ECO:0000313" key="3">
    <source>
        <dbReference type="Proteomes" id="UP001595764"/>
    </source>
</evidence>
<feature type="compositionally biased region" description="Pro residues" evidence="1">
    <location>
        <begin position="148"/>
        <end position="177"/>
    </location>
</feature>
<organism evidence="2 3">
    <name type="scientific">Amycolatopsis halotolerans</name>
    <dbReference type="NCBI Taxonomy" id="330083"/>
    <lineage>
        <taxon>Bacteria</taxon>
        <taxon>Bacillati</taxon>
        <taxon>Actinomycetota</taxon>
        <taxon>Actinomycetes</taxon>
        <taxon>Pseudonocardiales</taxon>
        <taxon>Pseudonocardiaceae</taxon>
        <taxon>Amycolatopsis</taxon>
    </lineage>
</organism>
<reference evidence="3" key="1">
    <citation type="journal article" date="2019" name="Int. J. Syst. Evol. Microbiol.">
        <title>The Global Catalogue of Microorganisms (GCM) 10K type strain sequencing project: providing services to taxonomists for standard genome sequencing and annotation.</title>
        <authorList>
            <consortium name="The Broad Institute Genomics Platform"/>
            <consortium name="The Broad Institute Genome Sequencing Center for Infectious Disease"/>
            <person name="Wu L."/>
            <person name="Ma J."/>
        </authorList>
    </citation>
    <scope>NUCLEOTIDE SEQUENCE [LARGE SCALE GENOMIC DNA]</scope>
    <source>
        <strain evidence="3">CGMCC 4.7682</strain>
    </source>
</reference>
<protein>
    <submittedName>
        <fullName evidence="2">YbaB/EbfC family nucleoid-associated protein</fullName>
    </submittedName>
</protein>
<dbReference type="InterPro" id="IPR004401">
    <property type="entry name" value="YbaB/EbfC"/>
</dbReference>
<comment type="caution">
    <text evidence="2">The sequence shown here is derived from an EMBL/GenBank/DDBJ whole genome shotgun (WGS) entry which is preliminary data.</text>
</comment>
<feature type="compositionally biased region" description="Acidic residues" evidence="1">
    <location>
        <begin position="187"/>
        <end position="196"/>
    </location>
</feature>
<dbReference type="Gene3D" id="3.30.1310.10">
    <property type="entry name" value="Nucleoid-associated protein YbaB-like domain"/>
    <property type="match status" value="1"/>
</dbReference>
<gene>
    <name evidence="2" type="ORF">ACFORO_11675</name>
</gene>